<dbReference type="PROSITE" id="PS50014">
    <property type="entry name" value="BROMODOMAIN_2"/>
    <property type="match status" value="1"/>
</dbReference>
<evidence type="ECO:0000256" key="2">
    <source>
        <dbReference type="PROSITE-ProRule" id="PRU00035"/>
    </source>
</evidence>
<evidence type="ECO:0000256" key="4">
    <source>
        <dbReference type="SAM" id="MobiDB-lite"/>
    </source>
</evidence>
<feature type="compositionally biased region" description="Acidic residues" evidence="4">
    <location>
        <begin position="424"/>
        <end position="433"/>
    </location>
</feature>
<dbReference type="Pfam" id="PF00439">
    <property type="entry name" value="Bromodomain"/>
    <property type="match status" value="1"/>
</dbReference>
<keyword evidence="1 2" id="KW-0103">Bromodomain</keyword>
<accession>A0A7G2E1R0</accession>
<feature type="compositionally biased region" description="Basic and acidic residues" evidence="4">
    <location>
        <begin position="392"/>
        <end position="404"/>
    </location>
</feature>
<feature type="domain" description="Bromo" evidence="5">
    <location>
        <begin position="220"/>
        <end position="293"/>
    </location>
</feature>
<feature type="compositionally biased region" description="Basic and acidic residues" evidence="4">
    <location>
        <begin position="175"/>
        <end position="192"/>
    </location>
</feature>
<dbReference type="CDD" id="cd05494">
    <property type="entry name" value="Bromodomain_1"/>
    <property type="match status" value="1"/>
</dbReference>
<dbReference type="EMBL" id="LR881466">
    <property type="protein sequence ID" value="CAD5315784.1"/>
    <property type="molecule type" value="Genomic_DNA"/>
</dbReference>
<protein>
    <submittedName>
        <fullName evidence="6">(thale cress) hypothetical protein</fullName>
    </submittedName>
</protein>
<dbReference type="SMART" id="SM00297">
    <property type="entry name" value="BROMO"/>
    <property type="match status" value="1"/>
</dbReference>
<feature type="compositionally biased region" description="Basic residues" evidence="4">
    <location>
        <begin position="330"/>
        <end position="341"/>
    </location>
</feature>
<gene>
    <name evidence="6" type="ORF">AT9943_LOCUS4134</name>
</gene>
<evidence type="ECO:0000256" key="3">
    <source>
        <dbReference type="SAM" id="Coils"/>
    </source>
</evidence>
<proteinExistence type="predicted"/>
<evidence type="ECO:0000256" key="1">
    <source>
        <dbReference type="ARBA" id="ARBA00023117"/>
    </source>
</evidence>
<dbReference type="Proteomes" id="UP000516314">
    <property type="component" value="Chromosome 1"/>
</dbReference>
<dbReference type="PANTHER" id="PTHR47809">
    <property type="entry name" value="DNA-BINDING BROMODOMAIN-CONTAINING PROTEIN"/>
    <property type="match status" value="1"/>
</dbReference>
<feature type="coiled-coil region" evidence="3">
    <location>
        <begin position="481"/>
        <end position="508"/>
    </location>
</feature>
<organism evidence="6 7">
    <name type="scientific">Arabidopsis thaliana</name>
    <name type="common">Mouse-ear cress</name>
    <dbReference type="NCBI Taxonomy" id="3702"/>
    <lineage>
        <taxon>Eukaryota</taxon>
        <taxon>Viridiplantae</taxon>
        <taxon>Streptophyta</taxon>
        <taxon>Embryophyta</taxon>
        <taxon>Tracheophyta</taxon>
        <taxon>Spermatophyta</taxon>
        <taxon>Magnoliopsida</taxon>
        <taxon>eudicotyledons</taxon>
        <taxon>Gunneridae</taxon>
        <taxon>Pentapetalae</taxon>
        <taxon>rosids</taxon>
        <taxon>malvids</taxon>
        <taxon>Brassicales</taxon>
        <taxon>Brassicaceae</taxon>
        <taxon>Camelineae</taxon>
        <taxon>Arabidopsis</taxon>
    </lineage>
</organism>
<feature type="region of interest" description="Disordered" evidence="4">
    <location>
        <begin position="359"/>
        <end position="463"/>
    </location>
</feature>
<feature type="region of interest" description="Disordered" evidence="4">
    <location>
        <begin position="1"/>
        <end position="64"/>
    </location>
</feature>
<dbReference type="PROSITE" id="PS00633">
    <property type="entry name" value="BROMODOMAIN_1"/>
    <property type="match status" value="1"/>
</dbReference>
<feature type="region of interest" description="Disordered" evidence="4">
    <location>
        <begin position="175"/>
        <end position="199"/>
    </location>
</feature>
<feature type="compositionally biased region" description="Basic and acidic residues" evidence="4">
    <location>
        <begin position="87"/>
        <end position="101"/>
    </location>
</feature>
<evidence type="ECO:0000313" key="6">
    <source>
        <dbReference type="EMBL" id="CAD5315784.1"/>
    </source>
</evidence>
<feature type="region of interest" description="Disordered" evidence="4">
    <location>
        <begin position="641"/>
        <end position="662"/>
    </location>
</feature>
<dbReference type="InterPro" id="IPR018359">
    <property type="entry name" value="Bromodomain_CS"/>
</dbReference>
<feature type="compositionally biased region" description="Polar residues" evidence="4">
    <location>
        <begin position="367"/>
        <end position="384"/>
    </location>
</feature>
<sequence>MKRKRGHKKGKKSKTINEQGNLNESTENAENQTSEHSSEAPVECENSELESKMEVDAPSPIAGSVDLADNIAAKSVARVKVKLKTSKAPEPDETLRDDIDKSSSQAVLEKPVVPVEKKEEFVPRLPERKPVFLNVYRKTKGIRIKSSKAVDGSSSVTEKSATDTVKVQDVVVGQKDTKTAEENSQASKKEAEIPTISLQKEEKKTDQNLRYNKQELEDSLIMEAADPFNVPVNPEALGIPDYFDIIKTPMDFGTICNNFEKGNKYMNSEDVYKDVNYIWNNCSKYNKKGDYIVDLMKRVKKNFMKYWTAAGLYTEQSAAENTEDGGKASTKQKSHKRHGRHHKSDCMCAICVLKRRKRERERDSGAQEESSPAGSPSVDNSSVNMGEDMDIDVDKKHEQEKTEIVDLDSPVSKTQRVIENKQEVEEEENVEVESENKTKANVEDKTQSIDRSMEETGDEPVNSAAEKLVVLASLEGPKSTQNEEEEKEKRLQEQKKRLELERKEWRMKMQEKFQVRNPQLLSLCETLFPNGNNHNSVWNGPHSLFRRRGGSNRSSALHKAVFCYKSELNNSLSYALGARSLFAMLDESGYFHTLRAATSSEAKRRRCDDAEAVAGGERSRLDPYSGDWWGSELLRAAVSIPVSPRRTKPTEEQRQSRSQSLSGVGMELWSPVAEIIRRSSEPSQCLVQSGDGARQQGMCGEIVLAMHRLCEPCWFALYHWSGQSDIWSAFGLRPEQRKPGILSLSDDAPPGVVVLVSLRVCVGGLRDDNILICGVLSISLWFKNAMVPRSGSAGSDSVSG</sequence>
<evidence type="ECO:0000313" key="7">
    <source>
        <dbReference type="Proteomes" id="UP000516314"/>
    </source>
</evidence>
<dbReference type="AlphaFoldDB" id="A0A7G2E1R0"/>
<dbReference type="PRINTS" id="PR00503">
    <property type="entry name" value="BROMODOMAIN"/>
</dbReference>
<dbReference type="SUPFAM" id="SSF47370">
    <property type="entry name" value="Bromodomain"/>
    <property type="match status" value="1"/>
</dbReference>
<feature type="region of interest" description="Disordered" evidence="4">
    <location>
        <begin position="318"/>
        <end position="341"/>
    </location>
</feature>
<feature type="compositionally biased region" description="Basic residues" evidence="4">
    <location>
        <begin position="1"/>
        <end position="14"/>
    </location>
</feature>
<dbReference type="InterPro" id="IPR001487">
    <property type="entry name" value="Bromodomain"/>
</dbReference>
<dbReference type="PANTHER" id="PTHR47809:SF2">
    <property type="entry name" value="DNA-BINDING BROMODOMAIN-CONTAINING PROTEIN"/>
    <property type="match status" value="1"/>
</dbReference>
<feature type="compositionally biased region" description="Polar residues" evidence="4">
    <location>
        <begin position="16"/>
        <end position="35"/>
    </location>
</feature>
<feature type="region of interest" description="Disordered" evidence="4">
    <location>
        <begin position="83"/>
        <end position="103"/>
    </location>
</feature>
<dbReference type="InterPro" id="IPR036427">
    <property type="entry name" value="Bromodomain-like_sf"/>
</dbReference>
<reference evidence="6 7" key="1">
    <citation type="submission" date="2020-09" db="EMBL/GenBank/DDBJ databases">
        <authorList>
            <person name="Ashkenazy H."/>
        </authorList>
    </citation>
    <scope>NUCLEOTIDE SEQUENCE [LARGE SCALE GENOMIC DNA]</scope>
    <source>
        <strain evidence="7">cv. Cdm-0</strain>
    </source>
</reference>
<evidence type="ECO:0000259" key="5">
    <source>
        <dbReference type="PROSITE" id="PS50014"/>
    </source>
</evidence>
<keyword evidence="3" id="KW-0175">Coiled coil</keyword>
<name>A0A7G2E1R0_ARATH</name>
<dbReference type="Gene3D" id="1.20.920.10">
    <property type="entry name" value="Bromodomain-like"/>
    <property type="match status" value="1"/>
</dbReference>
<feature type="compositionally biased region" description="Basic and acidic residues" evidence="4">
    <location>
        <begin position="434"/>
        <end position="454"/>
    </location>
</feature>